<comment type="similarity">
    <text evidence="1 9 10">Belongs to the acetokinase family.</text>
</comment>
<dbReference type="EMBL" id="JBHLXD010000014">
    <property type="protein sequence ID" value="MFC0208750.1"/>
    <property type="molecule type" value="Genomic_DNA"/>
</dbReference>
<dbReference type="PANTHER" id="PTHR21060">
    <property type="entry name" value="ACETATE KINASE"/>
    <property type="match status" value="1"/>
</dbReference>
<feature type="binding site" evidence="9">
    <location>
        <position position="386"/>
    </location>
    <ligand>
        <name>Mg(2+)</name>
        <dbReference type="ChEBI" id="CHEBI:18420"/>
    </ligand>
</feature>
<evidence type="ECO:0000256" key="8">
    <source>
        <dbReference type="ARBA" id="ARBA00022842"/>
    </source>
</evidence>
<dbReference type="RefSeq" id="WP_261522140.1">
    <property type="nucleotide sequence ID" value="NZ_JAODNW010000022.1"/>
</dbReference>
<keyword evidence="12" id="KW-1185">Reference proteome</keyword>
<keyword evidence="5 9" id="KW-0547">Nucleotide-binding</keyword>
<dbReference type="Gene3D" id="3.30.420.40">
    <property type="match status" value="2"/>
</dbReference>
<organism evidence="11 12">
    <name type="scientific">Chelativorans intermedius</name>
    <dbReference type="NCBI Taxonomy" id="515947"/>
    <lineage>
        <taxon>Bacteria</taxon>
        <taxon>Pseudomonadati</taxon>
        <taxon>Pseudomonadota</taxon>
        <taxon>Alphaproteobacteria</taxon>
        <taxon>Hyphomicrobiales</taxon>
        <taxon>Phyllobacteriaceae</taxon>
        <taxon>Chelativorans</taxon>
    </lineage>
</organism>
<evidence type="ECO:0000256" key="3">
    <source>
        <dbReference type="ARBA" id="ARBA00022679"/>
    </source>
</evidence>
<evidence type="ECO:0000256" key="9">
    <source>
        <dbReference type="HAMAP-Rule" id="MF_00020"/>
    </source>
</evidence>
<feature type="site" description="Transition state stabilizer" evidence="9">
    <location>
        <position position="248"/>
    </location>
</feature>
<evidence type="ECO:0000256" key="6">
    <source>
        <dbReference type="ARBA" id="ARBA00022777"/>
    </source>
</evidence>
<name>A0ABV6D7V9_9HYPH</name>
<evidence type="ECO:0000313" key="12">
    <source>
        <dbReference type="Proteomes" id="UP001589755"/>
    </source>
</evidence>
<reference evidence="11 12" key="1">
    <citation type="submission" date="2024-09" db="EMBL/GenBank/DDBJ databases">
        <authorList>
            <person name="Sun Q."/>
            <person name="Mori K."/>
        </authorList>
    </citation>
    <scope>NUCLEOTIDE SEQUENCE [LARGE SCALE GENOMIC DNA]</scope>
    <source>
        <strain evidence="11 12">CCM 8543</strain>
    </source>
</reference>
<evidence type="ECO:0000256" key="10">
    <source>
        <dbReference type="RuleBase" id="RU003835"/>
    </source>
</evidence>
<feature type="binding site" evidence="9">
    <location>
        <begin position="290"/>
        <end position="292"/>
    </location>
    <ligand>
        <name>ATP</name>
        <dbReference type="ChEBI" id="CHEBI:30616"/>
    </ligand>
</feature>
<evidence type="ECO:0000256" key="7">
    <source>
        <dbReference type="ARBA" id="ARBA00022840"/>
    </source>
</evidence>
<comment type="pathway">
    <text evidence="9">Metabolic intermediate biosynthesis; acetyl-CoA biosynthesis; acetyl-CoA from acetate: step 1/2.</text>
</comment>
<keyword evidence="2 9" id="KW-0963">Cytoplasm</keyword>
<dbReference type="NCBIfam" id="TIGR00016">
    <property type="entry name" value="ackA"/>
    <property type="match status" value="1"/>
</dbReference>
<dbReference type="PIRSF" id="PIRSF000722">
    <property type="entry name" value="Acetate_prop_kin"/>
    <property type="match status" value="1"/>
</dbReference>
<dbReference type="InterPro" id="IPR043129">
    <property type="entry name" value="ATPase_NBD"/>
</dbReference>
<dbReference type="PROSITE" id="PS01076">
    <property type="entry name" value="ACETATE_KINASE_2"/>
    <property type="match status" value="1"/>
</dbReference>
<feature type="site" description="Transition state stabilizer" evidence="9">
    <location>
        <position position="188"/>
    </location>
</feature>
<keyword evidence="3 9" id="KW-0808">Transferase</keyword>
<dbReference type="GO" id="GO:0016301">
    <property type="term" value="F:kinase activity"/>
    <property type="evidence" value="ECO:0007669"/>
    <property type="project" value="UniProtKB-KW"/>
</dbReference>
<comment type="catalytic activity">
    <reaction evidence="9">
        <text>acetate + ATP = acetyl phosphate + ADP</text>
        <dbReference type="Rhea" id="RHEA:11352"/>
        <dbReference type="ChEBI" id="CHEBI:22191"/>
        <dbReference type="ChEBI" id="CHEBI:30089"/>
        <dbReference type="ChEBI" id="CHEBI:30616"/>
        <dbReference type="ChEBI" id="CHEBI:456216"/>
        <dbReference type="EC" id="2.7.2.1"/>
    </reaction>
</comment>
<evidence type="ECO:0000256" key="2">
    <source>
        <dbReference type="ARBA" id="ARBA00022490"/>
    </source>
</evidence>
<evidence type="ECO:0000256" key="1">
    <source>
        <dbReference type="ARBA" id="ARBA00008748"/>
    </source>
</evidence>
<comment type="subcellular location">
    <subcellularLocation>
        <location evidence="9">Cytoplasm</location>
    </subcellularLocation>
</comment>
<sequence length="419" mass="44576">MSWHPKVPAPTPTILTLNAGSSSLKFALYEGRQDLPLVLRGTVSSLDENPRLKIIAGTGERVRERSLGKGPIRIRTAAEILAAEIRGVDRADAVCAVGHRIVHGGREFTAPTILDKPMLEKLRALAPLAPIHLPQNLEIVEVAARLFPEAVQVGCFDTAFHASRPYEAKTYGLPRDLTVSGIQSYGFHGLSYVYMASLLRERYGPASGGRVIVAHLGSGASLCAMRDGKSIATTMGFSPLDGLVMSTRCGALDPGVVLYLLQERGMPPEDVSRLLYQESGLLGISGITGDMRQLLETDSSAARQAVDFFVYRAAREIGSLAAALGGLDTLVFTAGVGENSPKIRERIGRAAEWLGVRIDDDLNVVGNHAIGLSGSPVDVLVLPTDEELVVAREVLALLDTVGEHAVSPAADTQGGECGE</sequence>
<keyword evidence="4 9" id="KW-0479">Metal-binding</keyword>
<proteinExistence type="inferred from homology"/>
<dbReference type="PRINTS" id="PR00471">
    <property type="entry name" value="ACETATEKNASE"/>
</dbReference>
<feature type="binding site" evidence="9">
    <location>
        <begin position="215"/>
        <end position="219"/>
    </location>
    <ligand>
        <name>ATP</name>
        <dbReference type="ChEBI" id="CHEBI:30616"/>
    </ligand>
</feature>
<dbReference type="Proteomes" id="UP001589755">
    <property type="component" value="Unassembled WGS sequence"/>
</dbReference>
<accession>A0ABV6D7V9</accession>
<comment type="cofactor">
    <cofactor evidence="9">
        <name>Mg(2+)</name>
        <dbReference type="ChEBI" id="CHEBI:18420"/>
    </cofactor>
    <cofactor evidence="9">
        <name>Mn(2+)</name>
        <dbReference type="ChEBI" id="CHEBI:29035"/>
    </cofactor>
    <text evidence="9">Mg(2+). Can also accept Mn(2+).</text>
</comment>
<dbReference type="HAMAP" id="MF_00020">
    <property type="entry name" value="Acetate_kinase"/>
    <property type="match status" value="1"/>
</dbReference>
<feature type="active site" description="Proton donor/acceptor" evidence="9">
    <location>
        <position position="157"/>
    </location>
</feature>
<feature type="binding site" evidence="9">
    <location>
        <position position="18"/>
    </location>
    <ligand>
        <name>Mg(2+)</name>
        <dbReference type="ChEBI" id="CHEBI:18420"/>
    </ligand>
</feature>
<keyword evidence="6 9" id="KW-0418">Kinase</keyword>
<keyword evidence="7 9" id="KW-0067">ATP-binding</keyword>
<feature type="binding site" evidence="9">
    <location>
        <begin position="335"/>
        <end position="339"/>
    </location>
    <ligand>
        <name>ATP</name>
        <dbReference type="ChEBI" id="CHEBI:30616"/>
    </ligand>
</feature>
<evidence type="ECO:0000313" key="11">
    <source>
        <dbReference type="EMBL" id="MFC0208750.1"/>
    </source>
</evidence>
<dbReference type="Pfam" id="PF00871">
    <property type="entry name" value="Acetate_kinase"/>
    <property type="match status" value="1"/>
</dbReference>
<dbReference type="PROSITE" id="PS01075">
    <property type="entry name" value="ACETATE_KINASE_1"/>
    <property type="match status" value="1"/>
</dbReference>
<comment type="caution">
    <text evidence="11">The sequence shown here is derived from an EMBL/GenBank/DDBJ whole genome shotgun (WGS) entry which is preliminary data.</text>
</comment>
<dbReference type="PANTHER" id="PTHR21060:SF21">
    <property type="entry name" value="ACETATE KINASE"/>
    <property type="match status" value="1"/>
</dbReference>
<dbReference type="InterPro" id="IPR004372">
    <property type="entry name" value="Ac/propionate_kinase"/>
</dbReference>
<dbReference type="SUPFAM" id="SSF53067">
    <property type="entry name" value="Actin-like ATPase domain"/>
    <property type="match status" value="2"/>
</dbReference>
<evidence type="ECO:0000256" key="4">
    <source>
        <dbReference type="ARBA" id="ARBA00022723"/>
    </source>
</evidence>
<dbReference type="EC" id="2.7.2.1" evidence="9"/>
<comment type="function">
    <text evidence="9">Catalyzes the formation of acetyl phosphate from acetate and ATP. Can also catalyze the reverse reaction.</text>
</comment>
<gene>
    <name evidence="9" type="primary">ackA</name>
    <name evidence="11" type="ORF">ACFFJ2_10100</name>
</gene>
<feature type="binding site" evidence="9">
    <location>
        <position position="25"/>
    </location>
    <ligand>
        <name>ATP</name>
        <dbReference type="ChEBI" id="CHEBI:30616"/>
    </ligand>
</feature>
<dbReference type="InterPro" id="IPR023865">
    <property type="entry name" value="Aliphatic_acid_kinase_CS"/>
</dbReference>
<comment type="subunit">
    <text evidence="9">Homodimer.</text>
</comment>
<keyword evidence="8 9" id="KW-0460">Magnesium</keyword>
<evidence type="ECO:0000256" key="5">
    <source>
        <dbReference type="ARBA" id="ARBA00022741"/>
    </source>
</evidence>
<dbReference type="InterPro" id="IPR000890">
    <property type="entry name" value="Aliphatic_acid_kin_short-chain"/>
</dbReference>
<protein>
    <recommendedName>
        <fullName evidence="9">Acetate kinase</fullName>
        <ecNumber evidence="9">2.7.2.1</ecNumber>
    </recommendedName>
    <alternativeName>
        <fullName evidence="9">Acetokinase</fullName>
    </alternativeName>
</protein>
<feature type="binding site" evidence="9">
    <location>
        <position position="100"/>
    </location>
    <ligand>
        <name>substrate</name>
    </ligand>
</feature>